<dbReference type="AlphaFoldDB" id="A0A109KQB3"/>
<name>A0A109KQB3_PSEFL</name>
<dbReference type="PATRIC" id="fig|294.195.peg.3762"/>
<organism evidence="1 2">
    <name type="scientific">Pseudomonas fluorescens</name>
    <dbReference type="NCBI Taxonomy" id="294"/>
    <lineage>
        <taxon>Bacteria</taxon>
        <taxon>Pseudomonadati</taxon>
        <taxon>Pseudomonadota</taxon>
        <taxon>Gammaproteobacteria</taxon>
        <taxon>Pseudomonadales</taxon>
        <taxon>Pseudomonadaceae</taxon>
        <taxon>Pseudomonas</taxon>
    </lineage>
</organism>
<evidence type="ECO:0000313" key="1">
    <source>
        <dbReference type="EMBL" id="KWV73401.1"/>
    </source>
</evidence>
<dbReference type="RefSeq" id="WP_060766092.1">
    <property type="nucleotide sequence ID" value="NZ_LCYC01000048.1"/>
</dbReference>
<comment type="caution">
    <text evidence="1">The sequence shown here is derived from an EMBL/GenBank/DDBJ whole genome shotgun (WGS) entry which is preliminary data.</text>
</comment>
<gene>
    <name evidence="1" type="ORF">PFL603g_03511</name>
</gene>
<accession>A0A109KQB3</accession>
<evidence type="ECO:0000313" key="2">
    <source>
        <dbReference type="Proteomes" id="UP000063434"/>
    </source>
</evidence>
<proteinExistence type="predicted"/>
<dbReference type="EMBL" id="LCYC01000048">
    <property type="protein sequence ID" value="KWV73401.1"/>
    <property type="molecule type" value="Genomic_DNA"/>
</dbReference>
<protein>
    <submittedName>
        <fullName evidence="1">Uncharacterized protein</fullName>
    </submittedName>
</protein>
<sequence>MQSNPTPLSNDARLPTYAAPGITVNVRVNGQQCAVSSEARARCLVWREGNIIDSSIDGLVVRRAHSGRVVSKGFHGYDAVIAAYERGELGKGVKHA</sequence>
<dbReference type="Proteomes" id="UP000063434">
    <property type="component" value="Unassembled WGS sequence"/>
</dbReference>
<reference evidence="1 2" key="1">
    <citation type="submission" date="2015-05" db="EMBL/GenBank/DDBJ databases">
        <title>A genomic and transcriptomic approach to investigate the blue pigment phenotype in Pseudomonas fluorescens.</title>
        <authorList>
            <person name="Andreani N.A."/>
            <person name="Cardazzo B."/>
        </authorList>
    </citation>
    <scope>NUCLEOTIDE SEQUENCE [LARGE SCALE GENOMIC DNA]</scope>
    <source>
        <strain evidence="1 2">Ps_40</strain>
    </source>
</reference>